<reference evidence="1 2" key="1">
    <citation type="journal article" date="2016" name="Nat. Commun.">
        <title>Extremotolerant tardigrade genome and improved radiotolerance of human cultured cells by tardigrade-unique protein.</title>
        <authorList>
            <person name="Hashimoto T."/>
            <person name="Horikawa D.D."/>
            <person name="Saito Y."/>
            <person name="Kuwahara H."/>
            <person name="Kozuka-Hata H."/>
            <person name="Shin-I T."/>
            <person name="Minakuchi Y."/>
            <person name="Ohishi K."/>
            <person name="Motoyama A."/>
            <person name="Aizu T."/>
            <person name="Enomoto A."/>
            <person name="Kondo K."/>
            <person name="Tanaka S."/>
            <person name="Hara Y."/>
            <person name="Koshikawa S."/>
            <person name="Sagara H."/>
            <person name="Miura T."/>
            <person name="Yokobori S."/>
            <person name="Miyagawa K."/>
            <person name="Suzuki Y."/>
            <person name="Kubo T."/>
            <person name="Oyama M."/>
            <person name="Kohara Y."/>
            <person name="Fujiyama A."/>
            <person name="Arakawa K."/>
            <person name="Katayama T."/>
            <person name="Toyoda A."/>
            <person name="Kunieda T."/>
        </authorList>
    </citation>
    <scope>NUCLEOTIDE SEQUENCE [LARGE SCALE GENOMIC DNA]</scope>
    <source>
        <strain evidence="1 2">YOKOZUNA-1</strain>
    </source>
</reference>
<comment type="caution">
    <text evidence="1">The sequence shown here is derived from an EMBL/GenBank/DDBJ whole genome shotgun (WGS) entry which is preliminary data.</text>
</comment>
<protein>
    <submittedName>
        <fullName evidence="1">Uncharacterized protein</fullName>
    </submittedName>
</protein>
<evidence type="ECO:0000313" key="1">
    <source>
        <dbReference type="EMBL" id="GAU96733.1"/>
    </source>
</evidence>
<name>A0A1D1VCY9_RAMVA</name>
<organism evidence="1 2">
    <name type="scientific">Ramazzottius varieornatus</name>
    <name type="common">Water bear</name>
    <name type="synonym">Tardigrade</name>
    <dbReference type="NCBI Taxonomy" id="947166"/>
    <lineage>
        <taxon>Eukaryota</taxon>
        <taxon>Metazoa</taxon>
        <taxon>Ecdysozoa</taxon>
        <taxon>Tardigrada</taxon>
        <taxon>Eutardigrada</taxon>
        <taxon>Parachela</taxon>
        <taxon>Hypsibioidea</taxon>
        <taxon>Ramazzottiidae</taxon>
        <taxon>Ramazzottius</taxon>
    </lineage>
</organism>
<dbReference type="AlphaFoldDB" id="A0A1D1VCY9"/>
<accession>A0A1D1VCY9</accession>
<sequence length="78" mass="8639">MGDAKRMKFDVLETGAPCSTKSNMQWAIPYFSSYKNQPKPLNLLVLVKRLLEKASANLVDEIVGFPPPATHSPIVPLK</sequence>
<dbReference type="Proteomes" id="UP000186922">
    <property type="component" value="Unassembled WGS sequence"/>
</dbReference>
<gene>
    <name evidence="1" type="primary">RvY_08134-1</name>
    <name evidence="1" type="synonym">RvY_08134.1</name>
    <name evidence="1" type="ORF">RvY_08134</name>
</gene>
<evidence type="ECO:0000313" key="2">
    <source>
        <dbReference type="Proteomes" id="UP000186922"/>
    </source>
</evidence>
<proteinExistence type="predicted"/>
<dbReference type="EMBL" id="BDGG01000003">
    <property type="protein sequence ID" value="GAU96733.1"/>
    <property type="molecule type" value="Genomic_DNA"/>
</dbReference>
<keyword evidence="2" id="KW-1185">Reference proteome</keyword>